<dbReference type="STRING" id="331113.SNE_A15890"/>
<dbReference type="SUPFAM" id="SSF53335">
    <property type="entry name" value="S-adenosyl-L-methionine-dependent methyltransferases"/>
    <property type="match status" value="1"/>
</dbReference>
<keyword evidence="8" id="KW-0949">S-adenosyl-L-methionine</keyword>
<evidence type="ECO:0000313" key="13">
    <source>
        <dbReference type="EMBL" id="CCB89466.1"/>
    </source>
</evidence>
<keyword evidence="6 13" id="KW-0489">Methyltransferase</keyword>
<dbReference type="PANTHER" id="PTHR11579">
    <property type="entry name" value="PROTEIN-L-ISOASPARTATE O-METHYLTRANSFERASE"/>
    <property type="match status" value="1"/>
</dbReference>
<dbReference type="PROSITE" id="PS01279">
    <property type="entry name" value="PCMT"/>
    <property type="match status" value="1"/>
</dbReference>
<dbReference type="RefSeq" id="WP_013943932.1">
    <property type="nucleotide sequence ID" value="NC_015713.1"/>
</dbReference>
<reference evidence="13 14" key="1">
    <citation type="journal article" date="2011" name="Mol. Biol. Evol.">
        <title>Unity in variety--the pan-genome of the Chlamydiae.</title>
        <authorList>
            <person name="Collingro A."/>
            <person name="Tischler P."/>
            <person name="Weinmaier T."/>
            <person name="Penz T."/>
            <person name="Heinz E."/>
            <person name="Brunham R.C."/>
            <person name="Read T.D."/>
            <person name="Bavoil P.M."/>
            <person name="Sachse K."/>
            <person name="Kahane S."/>
            <person name="Friedman M.G."/>
            <person name="Rattei T."/>
            <person name="Myers G.S."/>
            <person name="Horn M."/>
        </authorList>
    </citation>
    <scope>NUCLEOTIDE SEQUENCE [LARGE SCALE GENOMIC DNA]</scope>
    <source>
        <strain evidence="14">ATCC VR-1471 / Z</strain>
    </source>
</reference>
<proteinExistence type="inferred from homology"/>
<evidence type="ECO:0000256" key="3">
    <source>
        <dbReference type="ARBA" id="ARBA00011890"/>
    </source>
</evidence>
<evidence type="ECO:0000256" key="11">
    <source>
        <dbReference type="ARBA" id="ARBA00031350"/>
    </source>
</evidence>
<comment type="similarity">
    <text evidence="2">Belongs to the methyltransferase superfamily. L-isoaspartyl/D-aspartyl protein methyltransferase family.</text>
</comment>
<dbReference type="eggNOG" id="COG2518">
    <property type="taxonomic scope" value="Bacteria"/>
</dbReference>
<evidence type="ECO:0000256" key="1">
    <source>
        <dbReference type="ARBA" id="ARBA00004496"/>
    </source>
</evidence>
<dbReference type="HOGENOM" id="CLU_874049_0_0_0"/>
<evidence type="ECO:0000256" key="9">
    <source>
        <dbReference type="ARBA" id="ARBA00030757"/>
    </source>
</evidence>
<organism evidence="13 14">
    <name type="scientific">Simkania negevensis (strain ATCC VR-1471 / DSM 27360 / Z)</name>
    <dbReference type="NCBI Taxonomy" id="331113"/>
    <lineage>
        <taxon>Bacteria</taxon>
        <taxon>Pseudomonadati</taxon>
        <taxon>Chlamydiota</taxon>
        <taxon>Chlamydiia</taxon>
        <taxon>Parachlamydiales</taxon>
        <taxon>Simkaniaceae</taxon>
        <taxon>Simkania</taxon>
    </lineage>
</organism>
<evidence type="ECO:0000256" key="2">
    <source>
        <dbReference type="ARBA" id="ARBA00005369"/>
    </source>
</evidence>
<protein>
    <recommendedName>
        <fullName evidence="4">Protein-L-isoaspartate O-methyltransferase</fullName>
        <ecNumber evidence="3">2.1.1.77</ecNumber>
    </recommendedName>
    <alternativeName>
        <fullName evidence="11">L-isoaspartyl protein carboxyl methyltransferase</fullName>
    </alternativeName>
    <alternativeName>
        <fullName evidence="9">Protein L-isoaspartyl methyltransferase</fullName>
    </alternativeName>
    <alternativeName>
        <fullName evidence="10">Protein-beta-aspartate methyltransferase</fullName>
    </alternativeName>
</protein>
<evidence type="ECO:0000256" key="4">
    <source>
        <dbReference type="ARBA" id="ARBA00013346"/>
    </source>
</evidence>
<evidence type="ECO:0000313" key="14">
    <source>
        <dbReference type="Proteomes" id="UP000000496"/>
    </source>
</evidence>
<dbReference type="PANTHER" id="PTHR11579:SF0">
    <property type="entry name" value="PROTEIN-L-ISOASPARTATE(D-ASPARTATE) O-METHYLTRANSFERASE"/>
    <property type="match status" value="1"/>
</dbReference>
<dbReference type="OrthoDB" id="9810066at2"/>
<evidence type="ECO:0000256" key="7">
    <source>
        <dbReference type="ARBA" id="ARBA00022679"/>
    </source>
</evidence>
<dbReference type="Gene3D" id="3.40.50.150">
    <property type="entry name" value="Vaccinia Virus protein VP39"/>
    <property type="match status" value="1"/>
</dbReference>
<sequence length="315" mass="35503">MRIQICFLLFFVINLFAHDQELNAIDDRIKKQTVSRVGNWCVVPWNEKYCSAEILNLQGEEALVRVFDSSLPVMEWPVVIVRKTDIKQMMVQKHESLESLIKGLKGNSILRTPQIEEALYKIDRAFFAPRYPYFDTAIDIGREMCISSPHIHVFCLELLKERFKTATTILDVGTGTGFLAAMFAFLAPQAEVIGIEYYEELTELAANNCQVLEAEIIKRLHWVTGNGENGYYPQAPYDVIHVGFMCKNIPQKLLDQLKLGGTMIVPVGSQVSSYDSRLLGGKMLLIDKGLDGSIHIFPVFSCSFVPSQVKGSGEE</sequence>
<evidence type="ECO:0000256" key="12">
    <source>
        <dbReference type="SAM" id="SignalP"/>
    </source>
</evidence>
<feature type="chain" id="PRO_5003379280" description="Protein-L-isoaspartate O-methyltransferase" evidence="12">
    <location>
        <begin position="18"/>
        <end position="315"/>
    </location>
</feature>
<dbReference type="CDD" id="cd02440">
    <property type="entry name" value="AdoMet_MTases"/>
    <property type="match status" value="1"/>
</dbReference>
<gene>
    <name evidence="13" type="primary">pCMT1</name>
    <name evidence="13" type="ordered locus">SNE_A15890</name>
</gene>
<evidence type="ECO:0000256" key="8">
    <source>
        <dbReference type="ARBA" id="ARBA00022691"/>
    </source>
</evidence>
<keyword evidence="5" id="KW-0963">Cytoplasm</keyword>
<dbReference type="Proteomes" id="UP000000496">
    <property type="component" value="Chromosome gsn.131"/>
</dbReference>
<dbReference type="EMBL" id="FR872582">
    <property type="protein sequence ID" value="CCB89466.1"/>
    <property type="molecule type" value="Genomic_DNA"/>
</dbReference>
<dbReference type="GO" id="GO:0004719">
    <property type="term" value="F:protein-L-isoaspartate (D-aspartate) O-methyltransferase activity"/>
    <property type="evidence" value="ECO:0007669"/>
    <property type="project" value="UniProtKB-EC"/>
</dbReference>
<evidence type="ECO:0000256" key="5">
    <source>
        <dbReference type="ARBA" id="ARBA00022490"/>
    </source>
</evidence>
<keyword evidence="7 13" id="KW-0808">Transferase</keyword>
<accession>F8L5I2</accession>
<dbReference type="AlphaFoldDB" id="F8L5I2"/>
<name>F8L5I2_SIMNZ</name>
<dbReference type="GO" id="GO:0032259">
    <property type="term" value="P:methylation"/>
    <property type="evidence" value="ECO:0007669"/>
    <property type="project" value="UniProtKB-KW"/>
</dbReference>
<dbReference type="KEGG" id="sng:SNE_A15890"/>
<dbReference type="GO" id="GO:0005737">
    <property type="term" value="C:cytoplasm"/>
    <property type="evidence" value="ECO:0007669"/>
    <property type="project" value="UniProtKB-SubCell"/>
</dbReference>
<dbReference type="EC" id="2.1.1.77" evidence="3"/>
<dbReference type="InterPro" id="IPR000682">
    <property type="entry name" value="PCMT"/>
</dbReference>
<feature type="signal peptide" evidence="12">
    <location>
        <begin position="1"/>
        <end position="17"/>
    </location>
</feature>
<keyword evidence="14" id="KW-1185">Reference proteome</keyword>
<dbReference type="Pfam" id="PF01135">
    <property type="entry name" value="PCMT"/>
    <property type="match status" value="1"/>
</dbReference>
<dbReference type="InterPro" id="IPR029063">
    <property type="entry name" value="SAM-dependent_MTases_sf"/>
</dbReference>
<evidence type="ECO:0000256" key="6">
    <source>
        <dbReference type="ARBA" id="ARBA00022603"/>
    </source>
</evidence>
<comment type="subcellular location">
    <subcellularLocation>
        <location evidence="1">Cytoplasm</location>
    </subcellularLocation>
</comment>
<keyword evidence="12" id="KW-0732">Signal</keyword>
<evidence type="ECO:0000256" key="10">
    <source>
        <dbReference type="ARBA" id="ARBA00031323"/>
    </source>
</evidence>